<dbReference type="PANTHER" id="PTHR46889:SF5">
    <property type="entry name" value="INTEGRASE PROTEIN"/>
    <property type="match status" value="1"/>
</dbReference>
<accession>A0A2S7SZN9</accession>
<dbReference type="Proteomes" id="UP000239872">
    <property type="component" value="Unassembled WGS sequence"/>
</dbReference>
<dbReference type="EMBL" id="PPSL01000001">
    <property type="protein sequence ID" value="PQJ12423.1"/>
    <property type="molecule type" value="Genomic_DNA"/>
</dbReference>
<protein>
    <submittedName>
        <fullName evidence="2">Transposase</fullName>
    </submittedName>
</protein>
<dbReference type="InterPro" id="IPR012337">
    <property type="entry name" value="RNaseH-like_sf"/>
</dbReference>
<sequence length="245" mass="28408">MPRIGTRKLHYMLTETLEKHNISIGRNKLFDLLADYGLLVRRRKRKRINTTDSNHPFRRYPNLIRELRVLRPNHLWVSDITYLSLSEGFCYLSLVTDAYSRRIVGYCLYPTLKKEGPLNALKMALNSLNYTIKAALIHHSDRGLQYCCADYTSALADIGISISMTEKGDPYENAIAERVNGILKCEFAIDRDFKDIEQAKEEVDNAIAIYNQLRPHASCDYLTPDQAHQKERLLTAKWKRRLVMT</sequence>
<keyword evidence="3" id="KW-1185">Reference proteome</keyword>
<proteinExistence type="predicted"/>
<name>A0A2S7SZN9_9BACT</name>
<organism evidence="2 3">
    <name type="scientific">Flavipsychrobacter stenotrophus</name>
    <dbReference type="NCBI Taxonomy" id="2077091"/>
    <lineage>
        <taxon>Bacteria</taxon>
        <taxon>Pseudomonadati</taxon>
        <taxon>Bacteroidota</taxon>
        <taxon>Chitinophagia</taxon>
        <taxon>Chitinophagales</taxon>
        <taxon>Chitinophagaceae</taxon>
        <taxon>Flavipsychrobacter</taxon>
    </lineage>
</organism>
<reference evidence="2 3" key="1">
    <citation type="submission" date="2018-01" db="EMBL/GenBank/DDBJ databases">
        <title>A novel member of the phylum Bacteroidetes isolated from glacier ice.</title>
        <authorList>
            <person name="Liu Q."/>
            <person name="Xin Y.-H."/>
        </authorList>
    </citation>
    <scope>NUCLEOTIDE SEQUENCE [LARGE SCALE GENOMIC DNA]</scope>
    <source>
        <strain evidence="2 3">RB1R16</strain>
    </source>
</reference>
<evidence type="ECO:0000259" key="1">
    <source>
        <dbReference type="PROSITE" id="PS50994"/>
    </source>
</evidence>
<dbReference type="GO" id="GO:0015074">
    <property type="term" value="P:DNA integration"/>
    <property type="evidence" value="ECO:0007669"/>
    <property type="project" value="InterPro"/>
</dbReference>
<evidence type="ECO:0000313" key="2">
    <source>
        <dbReference type="EMBL" id="PQJ12423.1"/>
    </source>
</evidence>
<dbReference type="Pfam" id="PF13333">
    <property type="entry name" value="rve_2"/>
    <property type="match status" value="1"/>
</dbReference>
<dbReference type="NCBIfam" id="NF033516">
    <property type="entry name" value="transpos_IS3"/>
    <property type="match status" value="1"/>
</dbReference>
<dbReference type="AlphaFoldDB" id="A0A2S7SZN9"/>
<dbReference type="PROSITE" id="PS50994">
    <property type="entry name" value="INTEGRASE"/>
    <property type="match status" value="1"/>
</dbReference>
<gene>
    <name evidence="2" type="ORF">CJD36_001340</name>
</gene>
<evidence type="ECO:0000313" key="3">
    <source>
        <dbReference type="Proteomes" id="UP000239872"/>
    </source>
</evidence>
<dbReference type="PANTHER" id="PTHR46889">
    <property type="entry name" value="TRANSPOSASE INSF FOR INSERTION SEQUENCE IS3B-RELATED"/>
    <property type="match status" value="1"/>
</dbReference>
<feature type="domain" description="Integrase catalytic" evidence="1">
    <location>
        <begin position="68"/>
        <end position="232"/>
    </location>
</feature>
<dbReference type="InterPro" id="IPR036397">
    <property type="entry name" value="RNaseH_sf"/>
</dbReference>
<dbReference type="Gene3D" id="3.30.420.10">
    <property type="entry name" value="Ribonuclease H-like superfamily/Ribonuclease H"/>
    <property type="match status" value="1"/>
</dbReference>
<dbReference type="InterPro" id="IPR050900">
    <property type="entry name" value="Transposase_IS3/IS150/IS904"/>
</dbReference>
<comment type="caution">
    <text evidence="2">The sequence shown here is derived from an EMBL/GenBank/DDBJ whole genome shotgun (WGS) entry which is preliminary data.</text>
</comment>
<dbReference type="InterPro" id="IPR001584">
    <property type="entry name" value="Integrase_cat-core"/>
</dbReference>
<dbReference type="Pfam" id="PF00665">
    <property type="entry name" value="rve"/>
    <property type="match status" value="1"/>
</dbReference>
<dbReference type="SUPFAM" id="SSF53098">
    <property type="entry name" value="Ribonuclease H-like"/>
    <property type="match status" value="1"/>
</dbReference>
<dbReference type="InterPro" id="IPR048020">
    <property type="entry name" value="Transpos_IS3"/>
</dbReference>
<dbReference type="GO" id="GO:0003676">
    <property type="term" value="F:nucleic acid binding"/>
    <property type="evidence" value="ECO:0007669"/>
    <property type="project" value="InterPro"/>
</dbReference>